<proteinExistence type="predicted"/>
<evidence type="ECO:0008006" key="4">
    <source>
        <dbReference type="Google" id="ProtNLM"/>
    </source>
</evidence>
<dbReference type="EMBL" id="JBHSFQ010000036">
    <property type="protein sequence ID" value="MFC4565360.1"/>
    <property type="molecule type" value="Genomic_DNA"/>
</dbReference>
<name>A0ABV9E2F7_9ACTN</name>
<comment type="caution">
    <text evidence="2">The sequence shown here is derived from an EMBL/GenBank/DDBJ whole genome shotgun (WGS) entry which is preliminary data.</text>
</comment>
<accession>A0ABV9E2F7</accession>
<feature type="region of interest" description="Disordered" evidence="1">
    <location>
        <begin position="37"/>
        <end position="74"/>
    </location>
</feature>
<dbReference type="Proteomes" id="UP001595923">
    <property type="component" value="Unassembled WGS sequence"/>
</dbReference>
<dbReference type="RefSeq" id="WP_378579229.1">
    <property type="nucleotide sequence ID" value="NZ_JBHSFQ010000036.1"/>
</dbReference>
<dbReference type="SUPFAM" id="SSF47598">
    <property type="entry name" value="Ribbon-helix-helix"/>
    <property type="match status" value="1"/>
</dbReference>
<evidence type="ECO:0000256" key="1">
    <source>
        <dbReference type="SAM" id="MobiDB-lite"/>
    </source>
</evidence>
<evidence type="ECO:0000313" key="2">
    <source>
        <dbReference type="EMBL" id="MFC4565360.1"/>
    </source>
</evidence>
<evidence type="ECO:0000313" key="3">
    <source>
        <dbReference type="Proteomes" id="UP001595923"/>
    </source>
</evidence>
<dbReference type="InterPro" id="IPR010985">
    <property type="entry name" value="Ribbon_hlx_hlx"/>
</dbReference>
<gene>
    <name evidence="2" type="ORF">ACFO4E_26185</name>
</gene>
<sequence>MTVTIELTKTTEERLRADAELRGMSFEDYVAQQLESEASERPVRKFRSTGVGRSGRTDTSVRLRKILRGEAGEE</sequence>
<organism evidence="2 3">
    <name type="scientific">Nocardiopsis mangrovi</name>
    <dbReference type="NCBI Taxonomy" id="1179818"/>
    <lineage>
        <taxon>Bacteria</taxon>
        <taxon>Bacillati</taxon>
        <taxon>Actinomycetota</taxon>
        <taxon>Actinomycetes</taxon>
        <taxon>Streptosporangiales</taxon>
        <taxon>Nocardiopsidaceae</taxon>
        <taxon>Nocardiopsis</taxon>
    </lineage>
</organism>
<protein>
    <recommendedName>
        <fullName evidence="4">Antitoxin</fullName>
    </recommendedName>
</protein>
<reference evidence="3" key="1">
    <citation type="journal article" date="2019" name="Int. J. Syst. Evol. Microbiol.">
        <title>The Global Catalogue of Microorganisms (GCM) 10K type strain sequencing project: providing services to taxonomists for standard genome sequencing and annotation.</title>
        <authorList>
            <consortium name="The Broad Institute Genomics Platform"/>
            <consortium name="The Broad Institute Genome Sequencing Center for Infectious Disease"/>
            <person name="Wu L."/>
            <person name="Ma J."/>
        </authorList>
    </citation>
    <scope>NUCLEOTIDE SEQUENCE [LARGE SCALE GENOMIC DNA]</scope>
    <source>
        <strain evidence="3">XZYJ18</strain>
    </source>
</reference>
<keyword evidence="3" id="KW-1185">Reference proteome</keyword>
<feature type="compositionally biased region" description="Basic and acidic residues" evidence="1">
    <location>
        <begin position="55"/>
        <end position="74"/>
    </location>
</feature>